<dbReference type="AlphaFoldDB" id="A0A059FQP7"/>
<sequence length="379" mass="40678">MATRRGILKLVGGGCVLAAVGAGGFVAANGPSRSARAPWREAGQETEFRRRALSYAILAPNPHNRQPWLVRLDGDDALTLYCDLDRRLPATDPHDRQIVIGHGAFLELLALAAAEDGYATEITPFPDGEDMATLDTRPVAHVRFIAGGAEPNPLFAFVLARHTNRQPFEARDVDADALAAVLSSGNVQGVTAGGCGNDALAASLRDLTWRAHSVEMTTAYTNQESVDLMRIGAREVAANPDGLVLEGPVIGLGRLVGIVSREAMADPASDMSKQGMAMFHAAAMSARAFAWLGNSGTTRASQVSAGRAYMRLVLAAEREGLKVHPWSQSLQEYPEMADLYREVHDLIGEGRRLQMLVRVGYAKPVVAAPRWPMATHLIA</sequence>
<dbReference type="Proteomes" id="UP000025171">
    <property type="component" value="Unassembled WGS sequence"/>
</dbReference>
<evidence type="ECO:0000313" key="1">
    <source>
        <dbReference type="EMBL" id="KCZ92985.1"/>
    </source>
</evidence>
<gene>
    <name evidence="1" type="ORF">HJO_08517</name>
</gene>
<comment type="caution">
    <text evidence="1">The sequence shown here is derived from an EMBL/GenBank/DDBJ whole genome shotgun (WGS) entry which is preliminary data.</text>
</comment>
<name>A0A059FQP7_9PROT</name>
<keyword evidence="2" id="KW-1185">Reference proteome</keyword>
<dbReference type="InterPro" id="IPR006311">
    <property type="entry name" value="TAT_signal"/>
</dbReference>
<dbReference type="OrthoDB" id="8156917at2"/>
<dbReference type="NCBIfam" id="NF047509">
    <property type="entry name" value="Rv3131_FMN_oxido"/>
    <property type="match status" value="1"/>
</dbReference>
<dbReference type="Gene3D" id="3.40.109.10">
    <property type="entry name" value="NADH Oxidase"/>
    <property type="match status" value="1"/>
</dbReference>
<dbReference type="eggNOG" id="COG0778">
    <property type="taxonomic scope" value="Bacteria"/>
</dbReference>
<dbReference type="SUPFAM" id="SSF55469">
    <property type="entry name" value="FMN-dependent nitroreductase-like"/>
    <property type="match status" value="2"/>
</dbReference>
<reference evidence="1 2" key="1">
    <citation type="journal article" date="2014" name="Antonie Van Leeuwenhoek">
        <title>Hyphomonas beringensis sp. nov. and Hyphomonas chukchiensis sp. nov., isolated from surface seawater of the Bering Sea and Chukchi Sea.</title>
        <authorList>
            <person name="Li C."/>
            <person name="Lai Q."/>
            <person name="Li G."/>
            <person name="Dong C."/>
            <person name="Wang J."/>
            <person name="Liao Y."/>
            <person name="Shao Z."/>
        </authorList>
    </citation>
    <scope>NUCLEOTIDE SEQUENCE [LARGE SCALE GENOMIC DNA]</scope>
    <source>
        <strain evidence="1 2">MHS-2</strain>
    </source>
</reference>
<dbReference type="InterPro" id="IPR000415">
    <property type="entry name" value="Nitroreductase-like"/>
</dbReference>
<organism evidence="1 2">
    <name type="scientific">Hyphomonas johnsonii MHS-2</name>
    <dbReference type="NCBI Taxonomy" id="1280950"/>
    <lineage>
        <taxon>Bacteria</taxon>
        <taxon>Pseudomonadati</taxon>
        <taxon>Pseudomonadota</taxon>
        <taxon>Alphaproteobacteria</taxon>
        <taxon>Hyphomonadales</taxon>
        <taxon>Hyphomonadaceae</taxon>
        <taxon>Hyphomonas</taxon>
    </lineage>
</organism>
<dbReference type="STRING" id="1280950.HJO_08517"/>
<dbReference type="EMBL" id="ARYK01000003">
    <property type="protein sequence ID" value="KCZ92985.1"/>
    <property type="molecule type" value="Genomic_DNA"/>
</dbReference>
<proteinExistence type="predicted"/>
<dbReference type="RefSeq" id="WP_051618433.1">
    <property type="nucleotide sequence ID" value="NZ_ARYK01000003.1"/>
</dbReference>
<dbReference type="PROSITE" id="PS51318">
    <property type="entry name" value="TAT"/>
    <property type="match status" value="1"/>
</dbReference>
<dbReference type="GO" id="GO:0016491">
    <property type="term" value="F:oxidoreductase activity"/>
    <property type="evidence" value="ECO:0007669"/>
    <property type="project" value="InterPro"/>
</dbReference>
<accession>A0A059FQP7</accession>
<protein>
    <submittedName>
        <fullName evidence="1">Twin-arginine translocation pathway signal</fullName>
    </submittedName>
</protein>
<evidence type="ECO:0000313" key="2">
    <source>
        <dbReference type="Proteomes" id="UP000025171"/>
    </source>
</evidence>
<dbReference type="PATRIC" id="fig|1280950.3.peg.1703"/>